<feature type="transmembrane region" description="Helical" evidence="10">
    <location>
        <begin position="146"/>
        <end position="164"/>
    </location>
</feature>
<comment type="subcellular location">
    <subcellularLocation>
        <location evidence="2 10">Membrane</location>
        <topology evidence="2 10">Multi-pass membrane protein</topology>
    </subcellularLocation>
</comment>
<evidence type="ECO:0000256" key="10">
    <source>
        <dbReference type="RuleBase" id="RU362115"/>
    </source>
</evidence>
<proteinExistence type="inferred from homology"/>
<comment type="catalytic activity">
    <reaction evidence="1 10">
        <text>Cleaves type-1 transmembrane domains using a catalytic dyad composed of serine and histidine that are contributed by different transmembrane domains.</text>
        <dbReference type="EC" id="3.4.21.105"/>
    </reaction>
</comment>
<protein>
    <recommendedName>
        <fullName evidence="10">Rhomboid-type serine protease</fullName>
        <ecNumber evidence="10">3.4.21.105</ecNumber>
    </recommendedName>
</protein>
<evidence type="ECO:0000256" key="1">
    <source>
        <dbReference type="ARBA" id="ARBA00000156"/>
    </source>
</evidence>
<dbReference type="PhylomeDB" id="A0A060T728"/>
<feature type="domain" description="Peptidase S54 rhomboid" evidence="12">
    <location>
        <begin position="247"/>
        <end position="385"/>
    </location>
</feature>
<evidence type="ECO:0000256" key="6">
    <source>
        <dbReference type="ARBA" id="ARBA00022801"/>
    </source>
</evidence>
<evidence type="ECO:0000256" key="8">
    <source>
        <dbReference type="ARBA" id="ARBA00022989"/>
    </source>
</evidence>
<dbReference type="GO" id="GO:0004252">
    <property type="term" value="F:serine-type endopeptidase activity"/>
    <property type="evidence" value="ECO:0007669"/>
    <property type="project" value="InterPro"/>
</dbReference>
<name>A0A060T728_BLAAD</name>
<comment type="similarity">
    <text evidence="3 10">Belongs to the peptidase S54 family.</text>
</comment>
<feature type="compositionally biased region" description="Polar residues" evidence="11">
    <location>
        <begin position="96"/>
        <end position="105"/>
    </location>
</feature>
<keyword evidence="5 10" id="KW-0812">Transmembrane</keyword>
<evidence type="ECO:0000256" key="3">
    <source>
        <dbReference type="ARBA" id="ARBA00009045"/>
    </source>
</evidence>
<keyword evidence="9 10" id="KW-0472">Membrane</keyword>
<organism evidence="13">
    <name type="scientific">Blastobotrys adeninivorans</name>
    <name type="common">Yeast</name>
    <name type="synonym">Arxula adeninivorans</name>
    <dbReference type="NCBI Taxonomy" id="409370"/>
    <lineage>
        <taxon>Eukaryota</taxon>
        <taxon>Fungi</taxon>
        <taxon>Dikarya</taxon>
        <taxon>Ascomycota</taxon>
        <taxon>Saccharomycotina</taxon>
        <taxon>Dipodascomycetes</taxon>
        <taxon>Dipodascales</taxon>
        <taxon>Trichomonascaceae</taxon>
        <taxon>Blastobotrys</taxon>
    </lineage>
</organism>
<feature type="region of interest" description="Disordered" evidence="11">
    <location>
        <begin position="96"/>
        <end position="127"/>
    </location>
</feature>
<evidence type="ECO:0000256" key="9">
    <source>
        <dbReference type="ARBA" id="ARBA00023136"/>
    </source>
</evidence>
<accession>A0A060T728</accession>
<reference evidence="13" key="1">
    <citation type="submission" date="2014-02" db="EMBL/GenBank/DDBJ databases">
        <authorList>
            <person name="Genoscope - CEA"/>
        </authorList>
    </citation>
    <scope>NUCLEOTIDE SEQUENCE</scope>
    <source>
        <strain evidence="13">LS3</strain>
    </source>
</reference>
<feature type="transmembrane region" description="Helical" evidence="10">
    <location>
        <begin position="344"/>
        <end position="361"/>
    </location>
</feature>
<feature type="transmembrane region" description="Helical" evidence="10">
    <location>
        <begin position="310"/>
        <end position="332"/>
    </location>
</feature>
<dbReference type="GO" id="GO:0006508">
    <property type="term" value="P:proteolysis"/>
    <property type="evidence" value="ECO:0007669"/>
    <property type="project" value="UniProtKB-KW"/>
</dbReference>
<comment type="function">
    <text evidence="10">Serine protease involved in intramembrane proteolysis.</text>
</comment>
<dbReference type="InterPro" id="IPR022764">
    <property type="entry name" value="Peptidase_S54_rhomboid_dom"/>
</dbReference>
<evidence type="ECO:0000256" key="4">
    <source>
        <dbReference type="ARBA" id="ARBA00022670"/>
    </source>
</evidence>
<evidence type="ECO:0000259" key="12">
    <source>
        <dbReference type="Pfam" id="PF01694"/>
    </source>
</evidence>
<dbReference type="SUPFAM" id="SSF144091">
    <property type="entry name" value="Rhomboid-like"/>
    <property type="match status" value="1"/>
</dbReference>
<dbReference type="EMBL" id="HG937692">
    <property type="protein sequence ID" value="CDP36599.1"/>
    <property type="molecule type" value="Genomic_DNA"/>
</dbReference>
<feature type="region of interest" description="Disordered" evidence="11">
    <location>
        <begin position="16"/>
        <end position="43"/>
    </location>
</feature>
<dbReference type="PANTHER" id="PTHR22936:SF69">
    <property type="entry name" value="RHOMBOID-LIKE PROTEIN"/>
    <property type="match status" value="1"/>
</dbReference>
<dbReference type="InterPro" id="IPR002610">
    <property type="entry name" value="Peptidase_S54_rhomboid-like"/>
</dbReference>
<keyword evidence="8 10" id="KW-1133">Transmembrane helix</keyword>
<evidence type="ECO:0000256" key="7">
    <source>
        <dbReference type="ARBA" id="ARBA00022825"/>
    </source>
</evidence>
<dbReference type="GO" id="GO:0016020">
    <property type="term" value="C:membrane"/>
    <property type="evidence" value="ECO:0007669"/>
    <property type="project" value="UniProtKB-SubCell"/>
</dbReference>
<feature type="transmembrane region" description="Helical" evidence="10">
    <location>
        <begin position="283"/>
        <end position="304"/>
    </location>
</feature>
<dbReference type="Gene3D" id="1.20.1540.10">
    <property type="entry name" value="Rhomboid-like"/>
    <property type="match status" value="1"/>
</dbReference>
<dbReference type="InterPro" id="IPR035952">
    <property type="entry name" value="Rhomboid-like_sf"/>
</dbReference>
<dbReference type="EC" id="3.4.21.105" evidence="10"/>
<dbReference type="Pfam" id="PF01694">
    <property type="entry name" value="Rhomboid"/>
    <property type="match status" value="1"/>
</dbReference>
<reference evidence="13" key="2">
    <citation type="submission" date="2014-06" db="EMBL/GenBank/DDBJ databases">
        <title>The complete genome of Blastobotrys (Arxula) adeninivorans LS3 - a yeast of biotechnological interest.</title>
        <authorList>
            <person name="Kunze G."/>
            <person name="Gaillardin C."/>
            <person name="Czernicka M."/>
            <person name="Durrens P."/>
            <person name="Martin T."/>
            <person name="Boer E."/>
            <person name="Gabaldon T."/>
            <person name="Cruz J."/>
            <person name="Talla E."/>
            <person name="Marck C."/>
            <person name="Goffeau A."/>
            <person name="Barbe V."/>
            <person name="Baret P."/>
            <person name="Baronian K."/>
            <person name="Beier S."/>
            <person name="Bleykasten C."/>
            <person name="Bode R."/>
            <person name="Casaregola S."/>
            <person name="Despons L."/>
            <person name="Fairhead C."/>
            <person name="Giersberg M."/>
            <person name="Gierski P."/>
            <person name="Hahnel U."/>
            <person name="Hartmann A."/>
            <person name="Jankowska D."/>
            <person name="Jubin C."/>
            <person name="Jung P."/>
            <person name="Lafontaine I."/>
            <person name="Leh-Louis V."/>
            <person name="Lemaire M."/>
            <person name="Marcet-Houben M."/>
            <person name="Mascher M."/>
            <person name="Morel G."/>
            <person name="Richard G.-F."/>
            <person name="Riechen J."/>
            <person name="Sacerdot C."/>
            <person name="Sarkar A."/>
            <person name="Savel G."/>
            <person name="Schacherer J."/>
            <person name="Sherman D."/>
            <person name="Straub M.-L."/>
            <person name="Stein N."/>
            <person name="Thierry A."/>
            <person name="Trautwein-Schult A."/>
            <person name="Westhof E."/>
            <person name="Worch S."/>
            <person name="Dujon B."/>
            <person name="Souciet J.-L."/>
            <person name="Wincker P."/>
            <person name="Scholz U."/>
            <person name="Neuveglise N."/>
        </authorList>
    </citation>
    <scope>NUCLEOTIDE SEQUENCE</scope>
    <source>
        <strain evidence="13">LS3</strain>
    </source>
</reference>
<feature type="transmembrane region" description="Helical" evidence="10">
    <location>
        <begin position="367"/>
        <end position="384"/>
    </location>
</feature>
<evidence type="ECO:0000313" key="13">
    <source>
        <dbReference type="EMBL" id="CDP36599.1"/>
    </source>
</evidence>
<keyword evidence="4 10" id="KW-0645">Protease</keyword>
<evidence type="ECO:0000256" key="11">
    <source>
        <dbReference type="SAM" id="MobiDB-lite"/>
    </source>
</evidence>
<evidence type="ECO:0000256" key="5">
    <source>
        <dbReference type="ARBA" id="ARBA00022692"/>
    </source>
</evidence>
<dbReference type="PANTHER" id="PTHR22936">
    <property type="entry name" value="RHOMBOID-RELATED"/>
    <property type="match status" value="1"/>
</dbReference>
<sequence length="501" mass="54702">MTTRYNHIYDNGYGYQGSESIPLESQDYRGPHHHGGGGSASSGYDDYGNGYGYGGYGANNGYRGYDYGKAWDSYYHGPIAPTSSDNAGVGIAVADTSSHQMGSKSPQPFFEEPQGPPPPQVPLSQERPTVRGGSLWASGRWKKWPFFVWLMSIIQICVFIAELAKMGEYTGSPIETKPTFNPMIGPSPYVMINMGARFTPCMHAIDGVTDDSSILFPCPNSTDVDTNVCSLSQLCGMGGIKEGTEPHQWWRFITPIFLHAGFIHIGFNLLLQLKLGADLERDIGIPRFFLVYFASGISGFVLGGNFTPDGIASTGASGSLFGVIALDLLDLLFNWQLYEHPVRALLLHIAEIIISFVIGLLPGLDNFSHIGGFAMGLLVGTAILRSPLIIRGKLVEVTTPDGASKRVSLIQSRTTGQRTKLQVEPIHWKSPHKMFVGRSKGWYGWLCVRIAAIVLAIVYFVTLIKNFENGGGNCSWCKYLSCLPVHGWCDQGEITTSSTTN</sequence>
<dbReference type="AlphaFoldDB" id="A0A060T728"/>
<keyword evidence="6 10" id="KW-0378">Hydrolase</keyword>
<gene>
    <name evidence="13" type="ORF">GNLVRS02_ARAD1B16742g</name>
</gene>
<keyword evidence="7 10" id="KW-0720">Serine protease</keyword>
<evidence type="ECO:0000256" key="2">
    <source>
        <dbReference type="ARBA" id="ARBA00004141"/>
    </source>
</evidence>
<feature type="transmembrane region" description="Helical" evidence="10">
    <location>
        <begin position="249"/>
        <end position="271"/>
    </location>
</feature>
<feature type="transmembrane region" description="Helical" evidence="10">
    <location>
        <begin position="442"/>
        <end position="461"/>
    </location>
</feature>